<reference evidence="2 3" key="1">
    <citation type="submission" date="2016-06" db="EMBL/GenBank/DDBJ databases">
        <title>Acetobacter pasteurianus NBRC 3278 whole genome sequencing project.</title>
        <authorList>
            <person name="Matsutani M."/>
            <person name="Shiwa Y."/>
            <person name="Okamoto-Kainuma A."/>
            <person name="Ishikawa M."/>
            <person name="Koizumi Y."/>
            <person name="Yoshikawa H."/>
            <person name="Yakushi T."/>
            <person name="Matsushita K."/>
        </authorList>
    </citation>
    <scope>NUCLEOTIDE SEQUENCE [LARGE SCALE GENOMIC DNA]</scope>
    <source>
        <strain evidence="2 3">NBRC 3278</strain>
    </source>
</reference>
<dbReference type="EMBL" id="BDEV01000150">
    <property type="protein sequence ID" value="GCD64090.1"/>
    <property type="molecule type" value="Genomic_DNA"/>
</dbReference>
<gene>
    <name evidence="2" type="ORF">NBRC3278_3183</name>
</gene>
<evidence type="ECO:0000313" key="3">
    <source>
        <dbReference type="Proteomes" id="UP000287385"/>
    </source>
</evidence>
<comment type="caution">
    <text evidence="2">The sequence shown here is derived from an EMBL/GenBank/DDBJ whole genome shotgun (WGS) entry which is preliminary data.</text>
</comment>
<organism evidence="2 3">
    <name type="scientific">Acetobacter pasteurianus NBRC 3278</name>
    <dbReference type="NCBI Taxonomy" id="1226660"/>
    <lineage>
        <taxon>Bacteria</taxon>
        <taxon>Pseudomonadati</taxon>
        <taxon>Pseudomonadota</taxon>
        <taxon>Alphaproteobacteria</taxon>
        <taxon>Acetobacterales</taxon>
        <taxon>Acetobacteraceae</taxon>
        <taxon>Acetobacter</taxon>
    </lineage>
</organism>
<sequence length="148" mass="15880">MTKFPVKEPRRNLVFGFILSLSVLLTSTSISFAQGAYGGSEYMDGPPQPFRPPTSELTQVPPPEAPPPSPGDGWQSGGYRSRDDGQPWGSPSWGVSQYPNGGGYAGWRQQDFAPWGGMIMDGLISGPGYGYPQSMPSRTCVDQVCTGD</sequence>
<dbReference type="AlphaFoldDB" id="A0A401X891"/>
<proteinExistence type="predicted"/>
<accession>A0A401X891</accession>
<protein>
    <submittedName>
        <fullName evidence="2">Uncharacterized protein</fullName>
    </submittedName>
</protein>
<feature type="compositionally biased region" description="Pro residues" evidence="1">
    <location>
        <begin position="60"/>
        <end position="70"/>
    </location>
</feature>
<dbReference type="Proteomes" id="UP000287385">
    <property type="component" value="Unassembled WGS sequence"/>
</dbReference>
<name>A0A401X891_ACEPA</name>
<feature type="region of interest" description="Disordered" evidence="1">
    <location>
        <begin position="36"/>
        <end position="95"/>
    </location>
</feature>
<keyword evidence="3" id="KW-1185">Reference proteome</keyword>
<evidence type="ECO:0000313" key="2">
    <source>
        <dbReference type="EMBL" id="GCD64090.1"/>
    </source>
</evidence>
<evidence type="ECO:0000256" key="1">
    <source>
        <dbReference type="SAM" id="MobiDB-lite"/>
    </source>
</evidence>